<evidence type="ECO:0000313" key="2">
    <source>
        <dbReference type="EMBL" id="MFC5663012.1"/>
    </source>
</evidence>
<dbReference type="RefSeq" id="WP_380224652.1">
    <property type="nucleotide sequence ID" value="NZ_JBHSOF010000007.1"/>
</dbReference>
<comment type="caution">
    <text evidence="2">The sequence shown here is derived from an EMBL/GenBank/DDBJ whole genome shotgun (WGS) entry which is preliminary data.</text>
</comment>
<name>A0ABW0WXL8_9ACTN</name>
<gene>
    <name evidence="2" type="ORF">ACFP3U_08440</name>
</gene>
<sequence length="43" mass="4371">MPSVPASPLDRVPAARPPAFALPHRPEATGPGVVELLLGEVSA</sequence>
<reference evidence="3" key="1">
    <citation type="journal article" date="2019" name="Int. J. Syst. Evol. Microbiol.">
        <title>The Global Catalogue of Microorganisms (GCM) 10K type strain sequencing project: providing services to taxonomists for standard genome sequencing and annotation.</title>
        <authorList>
            <consortium name="The Broad Institute Genomics Platform"/>
            <consortium name="The Broad Institute Genome Sequencing Center for Infectious Disease"/>
            <person name="Wu L."/>
            <person name="Ma J."/>
        </authorList>
    </citation>
    <scope>NUCLEOTIDE SEQUENCE [LARGE SCALE GENOMIC DNA]</scope>
    <source>
        <strain evidence="3">CGMCC 4.1437</strain>
    </source>
</reference>
<protein>
    <submittedName>
        <fullName evidence="2">Uncharacterized protein</fullName>
    </submittedName>
</protein>
<dbReference type="Proteomes" id="UP001595975">
    <property type="component" value="Unassembled WGS sequence"/>
</dbReference>
<keyword evidence="3" id="KW-1185">Reference proteome</keyword>
<feature type="region of interest" description="Disordered" evidence="1">
    <location>
        <begin position="1"/>
        <end position="29"/>
    </location>
</feature>
<dbReference type="EMBL" id="JBHSOF010000007">
    <property type="protein sequence ID" value="MFC5663012.1"/>
    <property type="molecule type" value="Genomic_DNA"/>
</dbReference>
<evidence type="ECO:0000313" key="3">
    <source>
        <dbReference type="Proteomes" id="UP001595975"/>
    </source>
</evidence>
<proteinExistence type="predicted"/>
<evidence type="ECO:0000256" key="1">
    <source>
        <dbReference type="SAM" id="MobiDB-lite"/>
    </source>
</evidence>
<accession>A0ABW0WXL8</accession>
<organism evidence="2 3">
    <name type="scientific">Kitasatospora misakiensis</name>
    <dbReference type="NCBI Taxonomy" id="67330"/>
    <lineage>
        <taxon>Bacteria</taxon>
        <taxon>Bacillati</taxon>
        <taxon>Actinomycetota</taxon>
        <taxon>Actinomycetes</taxon>
        <taxon>Kitasatosporales</taxon>
        <taxon>Streptomycetaceae</taxon>
        <taxon>Kitasatospora</taxon>
    </lineage>
</organism>